<keyword evidence="4" id="KW-1185">Reference proteome</keyword>
<dbReference type="InterPro" id="IPR025614">
    <property type="entry name" value="Cell_morpho_N"/>
</dbReference>
<dbReference type="OrthoDB" id="6287725at2759"/>
<comment type="caution">
    <text evidence="3">The sequence shown here is derived from an EMBL/GenBank/DDBJ whole genome shotgun (WGS) entry which is preliminary data.</text>
</comment>
<dbReference type="GO" id="GO:0030427">
    <property type="term" value="C:site of polarized growth"/>
    <property type="evidence" value="ECO:0007669"/>
    <property type="project" value="TreeGrafter"/>
</dbReference>
<feature type="region of interest" description="Disordered" evidence="1">
    <location>
        <begin position="344"/>
        <end position="389"/>
    </location>
</feature>
<feature type="compositionally biased region" description="Acidic residues" evidence="1">
    <location>
        <begin position="72"/>
        <end position="84"/>
    </location>
</feature>
<dbReference type="Proteomes" id="UP000792457">
    <property type="component" value="Unassembled WGS sequence"/>
</dbReference>
<dbReference type="AlphaFoldDB" id="A0A8K0JX13"/>
<protein>
    <recommendedName>
        <fullName evidence="2">Cell morphogenesis protein N-terminal domain-containing protein</fullName>
    </recommendedName>
</protein>
<proteinExistence type="predicted"/>
<dbReference type="GO" id="GO:0031175">
    <property type="term" value="P:neuron projection development"/>
    <property type="evidence" value="ECO:0007669"/>
    <property type="project" value="TreeGrafter"/>
</dbReference>
<dbReference type="InterPro" id="IPR039867">
    <property type="entry name" value="Furry/Tao3/Mor2"/>
</dbReference>
<evidence type="ECO:0000259" key="2">
    <source>
        <dbReference type="Pfam" id="PF14222"/>
    </source>
</evidence>
<feature type="compositionally biased region" description="Low complexity" evidence="1">
    <location>
        <begin position="251"/>
        <end position="294"/>
    </location>
</feature>
<reference evidence="3" key="2">
    <citation type="submission" date="2017-10" db="EMBL/GenBank/DDBJ databases">
        <title>Ladona fulva Genome sequencing and assembly.</title>
        <authorList>
            <person name="Murali S."/>
            <person name="Richards S."/>
            <person name="Bandaranaike D."/>
            <person name="Bellair M."/>
            <person name="Blankenburg K."/>
            <person name="Chao H."/>
            <person name="Dinh H."/>
            <person name="Doddapaneni H."/>
            <person name="Dugan-Rocha S."/>
            <person name="Elkadiri S."/>
            <person name="Gnanaolivu R."/>
            <person name="Hernandez B."/>
            <person name="Skinner E."/>
            <person name="Javaid M."/>
            <person name="Lee S."/>
            <person name="Li M."/>
            <person name="Ming W."/>
            <person name="Munidasa M."/>
            <person name="Muniz J."/>
            <person name="Nguyen L."/>
            <person name="Hughes D."/>
            <person name="Osuji N."/>
            <person name="Pu L.-L."/>
            <person name="Puazo M."/>
            <person name="Qu C."/>
            <person name="Quiroz J."/>
            <person name="Raj R."/>
            <person name="Weissenberger G."/>
            <person name="Xin Y."/>
            <person name="Zou X."/>
            <person name="Han Y."/>
            <person name="Worley K."/>
            <person name="Muzny D."/>
            <person name="Gibbs R."/>
        </authorList>
    </citation>
    <scope>NUCLEOTIDE SEQUENCE</scope>
    <source>
        <strain evidence="3">Sampled in the wild</strain>
    </source>
</reference>
<feature type="domain" description="Cell morphogenesis protein N-terminal" evidence="2">
    <location>
        <begin position="393"/>
        <end position="556"/>
    </location>
</feature>
<evidence type="ECO:0000256" key="1">
    <source>
        <dbReference type="SAM" id="MobiDB-lite"/>
    </source>
</evidence>
<organism evidence="3 4">
    <name type="scientific">Ladona fulva</name>
    <name type="common">Scarce chaser dragonfly</name>
    <name type="synonym">Libellula fulva</name>
    <dbReference type="NCBI Taxonomy" id="123851"/>
    <lineage>
        <taxon>Eukaryota</taxon>
        <taxon>Metazoa</taxon>
        <taxon>Ecdysozoa</taxon>
        <taxon>Arthropoda</taxon>
        <taxon>Hexapoda</taxon>
        <taxon>Insecta</taxon>
        <taxon>Pterygota</taxon>
        <taxon>Palaeoptera</taxon>
        <taxon>Odonata</taxon>
        <taxon>Epiprocta</taxon>
        <taxon>Anisoptera</taxon>
        <taxon>Libelluloidea</taxon>
        <taxon>Libellulidae</taxon>
        <taxon>Ladona</taxon>
    </lineage>
</organism>
<name>A0A8K0JX13_LADFU</name>
<feature type="region of interest" description="Disordered" evidence="1">
    <location>
        <begin position="251"/>
        <end position="318"/>
    </location>
</feature>
<dbReference type="Pfam" id="PF14222">
    <property type="entry name" value="MOR2-PAG1_N"/>
    <property type="match status" value="1"/>
</dbReference>
<dbReference type="EMBL" id="KZ308188">
    <property type="protein sequence ID" value="KAG8224236.1"/>
    <property type="molecule type" value="Genomic_DNA"/>
</dbReference>
<dbReference type="PANTHER" id="PTHR12295">
    <property type="entry name" value="FURRY-RELATED"/>
    <property type="match status" value="1"/>
</dbReference>
<sequence>MASAMYLEENQGENAEDMGEKSPAVGGTGGNGSNNGNPTLGDAEADSTQGESGATALDFEVNPEEGERNLAEVDESQEAGELLEGDGKGIDAQSKNTSSTSGVGGSSVVGGPLYLPWGARKDRGAATAGAGLLGAADMDARPGEFVMRTLFAEFTLQAERKIEAVMAEPPERPISKSLQRGEDPQFDQLLCAFGSVAEHCLPSLLRALFAWYDRQIGTPLEFQQFRSHQHHHRTPASALLSSLPISASSTSSGASNLSSNLGSPVPGASGSTSGSVSGTSSSSTPAASSSSPGPHHQQEMGAVKKGGKMPGSSVISSLSASDSGLVDKAGGSGISVGVSSVLGGGGGGSEKSAAEKGDGSGSGGSSVSSNTIGSGSGTVANVGSTQGGVEEEQRRTLAVEFLFCLALIEVLKQLPFHPGQDDLVAHIENLSFAHFKYREGVQSSPNAGNIHMIADLYAEVIGVLAQSRFNSVRKRFMNELGELRAREPGPHTTQSIISLLMGMKFFRVKMAPIEEFEASFQFMQECAQYFLEVKDKDIKHALAGLFVEILVPVAAVSILVKVTANAIIDNS</sequence>
<feature type="region of interest" description="Disordered" evidence="1">
    <location>
        <begin position="1"/>
        <end position="106"/>
    </location>
</feature>
<dbReference type="GO" id="GO:0000902">
    <property type="term" value="P:cell morphogenesis"/>
    <property type="evidence" value="ECO:0007669"/>
    <property type="project" value="InterPro"/>
</dbReference>
<reference evidence="3" key="1">
    <citation type="submission" date="2013-04" db="EMBL/GenBank/DDBJ databases">
        <authorList>
            <person name="Qu J."/>
            <person name="Murali S.C."/>
            <person name="Bandaranaike D."/>
            <person name="Bellair M."/>
            <person name="Blankenburg K."/>
            <person name="Chao H."/>
            <person name="Dinh H."/>
            <person name="Doddapaneni H."/>
            <person name="Downs B."/>
            <person name="Dugan-Rocha S."/>
            <person name="Elkadiri S."/>
            <person name="Gnanaolivu R.D."/>
            <person name="Hernandez B."/>
            <person name="Javaid M."/>
            <person name="Jayaseelan J.C."/>
            <person name="Lee S."/>
            <person name="Li M."/>
            <person name="Ming W."/>
            <person name="Munidasa M."/>
            <person name="Muniz J."/>
            <person name="Nguyen L."/>
            <person name="Ongeri F."/>
            <person name="Osuji N."/>
            <person name="Pu L.-L."/>
            <person name="Puazo M."/>
            <person name="Qu C."/>
            <person name="Quiroz J."/>
            <person name="Raj R."/>
            <person name="Weissenberger G."/>
            <person name="Xin Y."/>
            <person name="Zou X."/>
            <person name="Han Y."/>
            <person name="Richards S."/>
            <person name="Worley K."/>
            <person name="Muzny D."/>
            <person name="Gibbs R."/>
        </authorList>
    </citation>
    <scope>NUCLEOTIDE SEQUENCE</scope>
    <source>
        <strain evidence="3">Sampled in the wild</strain>
    </source>
</reference>
<gene>
    <name evidence="3" type="ORF">J437_LFUL002692</name>
</gene>
<accession>A0A8K0JX13</accession>
<dbReference type="GO" id="GO:0005938">
    <property type="term" value="C:cell cortex"/>
    <property type="evidence" value="ECO:0007669"/>
    <property type="project" value="TreeGrafter"/>
</dbReference>
<evidence type="ECO:0000313" key="4">
    <source>
        <dbReference type="Proteomes" id="UP000792457"/>
    </source>
</evidence>
<evidence type="ECO:0000313" key="3">
    <source>
        <dbReference type="EMBL" id="KAG8224236.1"/>
    </source>
</evidence>
<dbReference type="PANTHER" id="PTHR12295:SF30">
    <property type="entry name" value="PROTEIN FURRY"/>
    <property type="match status" value="1"/>
</dbReference>